<name>A0A1D2M8C5_ORCCI</name>
<comment type="similarity">
    <text evidence="2">Belongs to the GMC oxidoreductase family.</text>
</comment>
<organism evidence="6 7">
    <name type="scientific">Orchesella cincta</name>
    <name type="common">Springtail</name>
    <name type="synonym">Podura cincta</name>
    <dbReference type="NCBI Taxonomy" id="48709"/>
    <lineage>
        <taxon>Eukaryota</taxon>
        <taxon>Metazoa</taxon>
        <taxon>Ecdysozoa</taxon>
        <taxon>Arthropoda</taxon>
        <taxon>Hexapoda</taxon>
        <taxon>Collembola</taxon>
        <taxon>Entomobryomorpha</taxon>
        <taxon>Entomobryoidea</taxon>
        <taxon>Orchesellidae</taxon>
        <taxon>Orchesellinae</taxon>
        <taxon>Orchesella</taxon>
    </lineage>
</organism>
<comment type="caution">
    <text evidence="6">The sequence shown here is derived from an EMBL/GenBank/DDBJ whole genome shotgun (WGS) entry which is preliminary data.</text>
</comment>
<dbReference type="OMA" id="FNEWATI"/>
<dbReference type="GO" id="GO:0016614">
    <property type="term" value="F:oxidoreductase activity, acting on CH-OH group of donors"/>
    <property type="evidence" value="ECO:0007669"/>
    <property type="project" value="InterPro"/>
</dbReference>
<evidence type="ECO:0000313" key="7">
    <source>
        <dbReference type="Proteomes" id="UP000094527"/>
    </source>
</evidence>
<comment type="cofactor">
    <cofactor evidence="1">
        <name>FAD</name>
        <dbReference type="ChEBI" id="CHEBI:57692"/>
    </cofactor>
</comment>
<reference evidence="6 7" key="1">
    <citation type="journal article" date="2016" name="Genome Biol. Evol.">
        <title>Gene Family Evolution Reflects Adaptation to Soil Environmental Stressors in the Genome of the Collembolan Orchesella cincta.</title>
        <authorList>
            <person name="Faddeeva-Vakhrusheva A."/>
            <person name="Derks M.F."/>
            <person name="Anvar S.Y."/>
            <person name="Agamennone V."/>
            <person name="Suring W."/>
            <person name="Smit S."/>
            <person name="van Straalen N.M."/>
            <person name="Roelofs D."/>
        </authorList>
    </citation>
    <scope>NUCLEOTIDE SEQUENCE [LARGE SCALE GENOMIC DNA]</scope>
    <source>
        <tissue evidence="6">Mixed pool</tissue>
    </source>
</reference>
<gene>
    <name evidence="6" type="ORF">Ocin01_17466</name>
</gene>
<evidence type="ECO:0000256" key="2">
    <source>
        <dbReference type="ARBA" id="ARBA00010790"/>
    </source>
</evidence>
<dbReference type="OrthoDB" id="269227at2759"/>
<dbReference type="PANTHER" id="PTHR11552:SF147">
    <property type="entry name" value="CHOLINE DEHYDROGENASE, MITOCHONDRIAL"/>
    <property type="match status" value="1"/>
</dbReference>
<keyword evidence="4" id="KW-0274">FAD</keyword>
<feature type="domain" description="Glucose-methanol-choline oxidoreductase N-terminal" evidence="5">
    <location>
        <begin position="279"/>
        <end position="355"/>
    </location>
</feature>
<dbReference type="GO" id="GO:0050660">
    <property type="term" value="F:flavin adenine dinucleotide binding"/>
    <property type="evidence" value="ECO:0007669"/>
    <property type="project" value="InterPro"/>
</dbReference>
<keyword evidence="7" id="KW-1185">Reference proteome</keyword>
<evidence type="ECO:0000256" key="1">
    <source>
        <dbReference type="ARBA" id="ARBA00001974"/>
    </source>
</evidence>
<proteinExistence type="inferred from homology"/>
<evidence type="ECO:0000256" key="3">
    <source>
        <dbReference type="ARBA" id="ARBA00022630"/>
    </source>
</evidence>
<dbReference type="Proteomes" id="UP000094527">
    <property type="component" value="Unassembled WGS sequence"/>
</dbReference>
<accession>A0A1D2M8C5</accession>
<dbReference type="InterPro" id="IPR000172">
    <property type="entry name" value="GMC_OxRdtase_N"/>
</dbReference>
<dbReference type="Gene3D" id="3.30.560.10">
    <property type="entry name" value="Glucose Oxidase, domain 3"/>
    <property type="match status" value="1"/>
</dbReference>
<keyword evidence="3" id="KW-0285">Flavoprotein</keyword>
<evidence type="ECO:0000259" key="5">
    <source>
        <dbReference type="Pfam" id="PF00732"/>
    </source>
</evidence>
<evidence type="ECO:0000256" key="4">
    <source>
        <dbReference type="ARBA" id="ARBA00022827"/>
    </source>
</evidence>
<evidence type="ECO:0000313" key="6">
    <source>
        <dbReference type="EMBL" id="ODM89215.1"/>
    </source>
</evidence>
<protein>
    <submittedName>
        <fullName evidence="6">Glucose dehydrogenase [FAD, quinone]</fullName>
    </submittedName>
</protein>
<dbReference type="Pfam" id="PF00732">
    <property type="entry name" value="GMC_oxred_N"/>
    <property type="match status" value="2"/>
</dbReference>
<dbReference type="InterPro" id="IPR012132">
    <property type="entry name" value="GMC_OxRdtase"/>
</dbReference>
<dbReference type="AlphaFoldDB" id="A0A1D2M8C5"/>
<dbReference type="EMBL" id="LJIJ01002805">
    <property type="protein sequence ID" value="ODM89215.1"/>
    <property type="molecule type" value="Genomic_DNA"/>
</dbReference>
<dbReference type="SUPFAM" id="SSF51905">
    <property type="entry name" value="FAD/NAD(P)-binding domain"/>
    <property type="match status" value="1"/>
</dbReference>
<feature type="domain" description="Glucose-methanol-choline oxidoreductase N-terminal" evidence="5">
    <location>
        <begin position="88"/>
        <end position="271"/>
    </location>
</feature>
<dbReference type="Gene3D" id="3.50.50.60">
    <property type="entry name" value="FAD/NAD(P)-binding domain"/>
    <property type="match status" value="2"/>
</dbReference>
<dbReference type="STRING" id="48709.A0A1D2M8C5"/>
<dbReference type="PANTHER" id="PTHR11552">
    <property type="entry name" value="GLUCOSE-METHANOL-CHOLINE GMC OXIDOREDUCTASE"/>
    <property type="match status" value="1"/>
</dbReference>
<dbReference type="InterPro" id="IPR036188">
    <property type="entry name" value="FAD/NAD-bd_sf"/>
</dbReference>
<sequence length="369" mass="40868">MNLIQCFGRNSYYCCYKSDHKMTVVNAINSILRVFPDRFPIPLPVSAVVVVALTLSINSWVAFDRAKDFVTQNNIINLSAKQCQDQSFDYIIVGGGAAGMIVATRLANASRGATVLLLEAGGDPSLLNELPSMDFFLLNQPANTWIYNSTPQAYACGACDDRKALTTRGRMLGGSTSTSFMLHVRGNREDFNRWQYEDAGGDPQWSYKALLPYFKKSEDYNGAHVNKRDSDIYHGKGGLLNVGTHDYMPGADQFLAAAAEKGFLLEIIMEEIKKFFLRLMDTGKPSNLCIRKYALVTKVNFVGEYDGHGKHPTAVGVTYTRHKKEYTVYARKEVILSAGTMGSAKLLLLSGVGPAYDLEAMNVRNMDKI</sequence>